<dbReference type="AlphaFoldDB" id="E7C3E0"/>
<accession>E7C3E0</accession>
<protein>
    <submittedName>
        <fullName evidence="1">Uncharacterized protein</fullName>
    </submittedName>
</protein>
<reference evidence="1" key="1">
    <citation type="submission" date="2010-01" db="EMBL/GenBank/DDBJ databases">
        <title>Genome fragments of uncultured bacteria from the North Pacific subtropical Gyre.</title>
        <authorList>
            <person name="Pham V.D."/>
            <person name="Delong E.F."/>
        </authorList>
    </citation>
    <scope>NUCLEOTIDE SEQUENCE</scope>
</reference>
<sequence length="66" mass="7401">MAFENNDEFSFDDIPDFDGLIVATRNQSAAVGTEIETVDFIIVSLDNQQLFSLCEIPAVLPWEMAF</sequence>
<dbReference type="EMBL" id="GU567971">
    <property type="protein sequence ID" value="ADI21964.1"/>
    <property type="molecule type" value="Genomic_DNA"/>
</dbReference>
<organism evidence="1">
    <name type="scientific">uncultured Planctomycetales bacterium HF0130_29M04</name>
    <dbReference type="NCBI Taxonomy" id="723552"/>
    <lineage>
        <taxon>Bacteria</taxon>
        <taxon>Pseudomonadati</taxon>
        <taxon>Planctomycetota</taxon>
        <taxon>Planctomycetia</taxon>
        <taxon>Planctomycetales</taxon>
        <taxon>environmental samples</taxon>
    </lineage>
</organism>
<proteinExistence type="predicted"/>
<name>E7C3E0_9BACT</name>
<evidence type="ECO:0000313" key="1">
    <source>
        <dbReference type="EMBL" id="ADI21964.1"/>
    </source>
</evidence>